<sequence>MPFQISGLIGTRFSSSTFSFSSILKDRSPLGSRSIFGLKNNLPSFGFGASGYGSSSIFGTSGPPIDNKSEESEFLSLQEVAAKIGEENEQIVFTANYVLFEFIDGAWKERGKGELEVNSSTTGIGKARLIMRVRGNYQLIFECQSLPKHEVD</sequence>
<evidence type="ECO:0000259" key="6">
    <source>
        <dbReference type="PROSITE" id="PS50196"/>
    </source>
</evidence>
<evidence type="ECO:0000256" key="1">
    <source>
        <dbReference type="ARBA" id="ARBA00004567"/>
    </source>
</evidence>
<dbReference type="Gene3D" id="2.30.29.30">
    <property type="entry name" value="Pleckstrin-homology domain (PH domain)/Phosphotyrosine-binding domain (PTB)"/>
    <property type="match status" value="1"/>
</dbReference>
<name>A0AAD1ZH67_9LAMI</name>
<evidence type="ECO:0000313" key="7">
    <source>
        <dbReference type="EMBL" id="CAI9769294.1"/>
    </source>
</evidence>
<dbReference type="PROSITE" id="PS50196">
    <property type="entry name" value="RANBD1"/>
    <property type="match status" value="1"/>
</dbReference>
<evidence type="ECO:0000256" key="4">
    <source>
        <dbReference type="ARBA" id="ARBA00023132"/>
    </source>
</evidence>
<reference evidence="7" key="1">
    <citation type="submission" date="2023-05" db="EMBL/GenBank/DDBJ databases">
        <authorList>
            <person name="Huff M."/>
        </authorList>
    </citation>
    <scope>NUCLEOTIDE SEQUENCE</scope>
</reference>
<keyword evidence="5" id="KW-0539">Nucleus</keyword>
<dbReference type="EMBL" id="OU503045">
    <property type="protein sequence ID" value="CAI9769294.1"/>
    <property type="molecule type" value="Genomic_DNA"/>
</dbReference>
<keyword evidence="4" id="KW-0906">Nuclear pore complex</keyword>
<keyword evidence="2" id="KW-0509">mRNA transport</keyword>
<keyword evidence="2" id="KW-0813">Transport</keyword>
<dbReference type="PANTHER" id="PTHR23138:SF142">
    <property type="entry name" value="RAN-BINDING PROTEIN 3B-RELATED"/>
    <property type="match status" value="1"/>
</dbReference>
<gene>
    <name evidence="7" type="ORF">FPE_LOCUS16996</name>
</gene>
<comment type="subcellular location">
    <subcellularLocation>
        <location evidence="1">Nucleus</location>
        <location evidence="1">Nuclear pore complex</location>
    </subcellularLocation>
</comment>
<dbReference type="PANTHER" id="PTHR23138">
    <property type="entry name" value="RAN BINDING PROTEIN"/>
    <property type="match status" value="1"/>
</dbReference>
<dbReference type="Pfam" id="PF00638">
    <property type="entry name" value="Ran_BP1"/>
    <property type="match status" value="1"/>
</dbReference>
<evidence type="ECO:0000256" key="5">
    <source>
        <dbReference type="ARBA" id="ARBA00023242"/>
    </source>
</evidence>
<keyword evidence="4" id="KW-0653">Protein transport</keyword>
<evidence type="ECO:0000256" key="2">
    <source>
        <dbReference type="ARBA" id="ARBA00022816"/>
    </source>
</evidence>
<feature type="domain" description="RanBD1" evidence="6">
    <location>
        <begin position="61"/>
        <end position="152"/>
    </location>
</feature>
<keyword evidence="8" id="KW-1185">Reference proteome</keyword>
<dbReference type="InterPro" id="IPR045255">
    <property type="entry name" value="RanBP1-like"/>
</dbReference>
<proteinExistence type="predicted"/>
<protein>
    <recommendedName>
        <fullName evidence="6">RanBD1 domain-containing protein</fullName>
    </recommendedName>
</protein>
<accession>A0AAD1ZH67</accession>
<dbReference type="AlphaFoldDB" id="A0AAD1ZH67"/>
<organism evidence="7 8">
    <name type="scientific">Fraxinus pennsylvanica</name>
    <dbReference type="NCBI Taxonomy" id="56036"/>
    <lineage>
        <taxon>Eukaryota</taxon>
        <taxon>Viridiplantae</taxon>
        <taxon>Streptophyta</taxon>
        <taxon>Embryophyta</taxon>
        <taxon>Tracheophyta</taxon>
        <taxon>Spermatophyta</taxon>
        <taxon>Magnoliopsida</taxon>
        <taxon>eudicotyledons</taxon>
        <taxon>Gunneridae</taxon>
        <taxon>Pentapetalae</taxon>
        <taxon>asterids</taxon>
        <taxon>lamiids</taxon>
        <taxon>Lamiales</taxon>
        <taxon>Oleaceae</taxon>
        <taxon>Oleeae</taxon>
        <taxon>Fraxinus</taxon>
    </lineage>
</organism>
<keyword evidence="3" id="KW-0811">Translocation</keyword>
<dbReference type="InterPro" id="IPR000156">
    <property type="entry name" value="Ran_bind_dom"/>
</dbReference>
<dbReference type="GO" id="GO:0015031">
    <property type="term" value="P:protein transport"/>
    <property type="evidence" value="ECO:0007669"/>
    <property type="project" value="UniProtKB-KW"/>
</dbReference>
<dbReference type="Proteomes" id="UP000834106">
    <property type="component" value="Chromosome 10"/>
</dbReference>
<dbReference type="GO" id="GO:0051028">
    <property type="term" value="P:mRNA transport"/>
    <property type="evidence" value="ECO:0007669"/>
    <property type="project" value="UniProtKB-KW"/>
</dbReference>
<dbReference type="SUPFAM" id="SSF50729">
    <property type="entry name" value="PH domain-like"/>
    <property type="match status" value="1"/>
</dbReference>
<evidence type="ECO:0000313" key="8">
    <source>
        <dbReference type="Proteomes" id="UP000834106"/>
    </source>
</evidence>
<evidence type="ECO:0000256" key="3">
    <source>
        <dbReference type="ARBA" id="ARBA00023010"/>
    </source>
</evidence>
<dbReference type="InterPro" id="IPR011993">
    <property type="entry name" value="PH-like_dom_sf"/>
</dbReference>
<dbReference type="GO" id="GO:0005643">
    <property type="term" value="C:nuclear pore"/>
    <property type="evidence" value="ECO:0007669"/>
    <property type="project" value="UniProtKB-SubCell"/>
</dbReference>